<dbReference type="InterPro" id="IPR049315">
    <property type="entry name" value="GDC-P_N"/>
</dbReference>
<sequence length="446" mass="49674">MTPFIANTEKEVKEMLQVIGVNSVDDLFYDIKPQHSPRSFNLPEGKSEFEVIEYFKELAQKNTAHLTSFLGGGYYDHYVPAAVGALLSRGEFYTAYTPYQPECSQGTLQALYEYQSMICALTSMEVSNASLYDGGTALYEAMMMALRITKRNKVIVDGGVSPIYRKILKTYTSNLNIEFCETPVVHGHTARDQINDLLDDQTAAVIVQNPNFFGTIDDHTDIVNATHAKGALVIQSVYPVALGVLKTPGEMDVDIVTGEGQSLGLSLNFGGPYLGFMATKKKYIRKMPGRIIGATVDGQGRRCFVNTLQAREQHIRREKATSNICTNVSLCALQSLVYMTLLGKEGFKDLAQLNFKKAEFARQRLEQIDGVEVKRSSPTFNEFTICLSKDASDVAEAMVEKGFAAGFPLGRYYERMKNYMIVAVTEKRTKKEIEEYAKALEEVLQG</sequence>
<dbReference type="EC" id="1.4.4.2" evidence="1"/>
<evidence type="ECO:0000256" key="2">
    <source>
        <dbReference type="ARBA" id="ARBA00023002"/>
    </source>
</evidence>
<dbReference type="InterPro" id="IPR023010">
    <property type="entry name" value="GcvPA"/>
</dbReference>
<comment type="catalytic activity">
    <reaction evidence="3">
        <text>N(6)-[(R)-lipoyl]-L-lysyl-[glycine-cleavage complex H protein] + glycine + H(+) = N(6)-[(R)-S(8)-aminomethyldihydrolipoyl]-L-lysyl-[glycine-cleavage complex H protein] + CO2</text>
        <dbReference type="Rhea" id="RHEA:24304"/>
        <dbReference type="Rhea" id="RHEA-COMP:10494"/>
        <dbReference type="Rhea" id="RHEA-COMP:10495"/>
        <dbReference type="ChEBI" id="CHEBI:15378"/>
        <dbReference type="ChEBI" id="CHEBI:16526"/>
        <dbReference type="ChEBI" id="CHEBI:57305"/>
        <dbReference type="ChEBI" id="CHEBI:83099"/>
        <dbReference type="ChEBI" id="CHEBI:83143"/>
        <dbReference type="EC" id="1.4.4.2"/>
    </reaction>
</comment>
<evidence type="ECO:0000259" key="4">
    <source>
        <dbReference type="Pfam" id="PF02347"/>
    </source>
</evidence>
<dbReference type="InterPro" id="IPR020581">
    <property type="entry name" value="GDC_P"/>
</dbReference>
<dbReference type="CDD" id="cd00613">
    <property type="entry name" value="GDC-P"/>
    <property type="match status" value="1"/>
</dbReference>
<dbReference type="AlphaFoldDB" id="A0A3B1DPS8"/>
<dbReference type="Gene3D" id="3.90.1150.10">
    <property type="entry name" value="Aspartate Aminotransferase, domain 1"/>
    <property type="match status" value="1"/>
</dbReference>
<name>A0A3B1DPS8_9ZZZZ</name>
<organism evidence="5">
    <name type="scientific">hydrothermal vent metagenome</name>
    <dbReference type="NCBI Taxonomy" id="652676"/>
    <lineage>
        <taxon>unclassified sequences</taxon>
        <taxon>metagenomes</taxon>
        <taxon>ecological metagenomes</taxon>
    </lineage>
</organism>
<dbReference type="PIRSF" id="PIRSF006815">
    <property type="entry name" value="GcvPA"/>
    <property type="match status" value="1"/>
</dbReference>
<dbReference type="GO" id="GO:0004375">
    <property type="term" value="F:glycine dehydrogenase (decarboxylating) activity"/>
    <property type="evidence" value="ECO:0007669"/>
    <property type="project" value="UniProtKB-EC"/>
</dbReference>
<dbReference type="PANTHER" id="PTHR42806:SF1">
    <property type="entry name" value="GLYCINE DEHYDROGENASE (DECARBOXYLATING)"/>
    <property type="match status" value="1"/>
</dbReference>
<dbReference type="GO" id="GO:0009116">
    <property type="term" value="P:nucleoside metabolic process"/>
    <property type="evidence" value="ECO:0007669"/>
    <property type="project" value="InterPro"/>
</dbReference>
<dbReference type="EMBL" id="UOGJ01000116">
    <property type="protein sequence ID" value="VAX37020.1"/>
    <property type="molecule type" value="Genomic_DNA"/>
</dbReference>
<dbReference type="InterPro" id="IPR015421">
    <property type="entry name" value="PyrdxlP-dep_Trfase_major"/>
</dbReference>
<dbReference type="GO" id="GO:0006546">
    <property type="term" value="P:glycine catabolic process"/>
    <property type="evidence" value="ECO:0007669"/>
    <property type="project" value="InterPro"/>
</dbReference>
<keyword evidence="2 5" id="KW-0560">Oxidoreductase</keyword>
<dbReference type="Gene3D" id="3.40.640.10">
    <property type="entry name" value="Type I PLP-dependent aspartate aminotransferase-like (Major domain)"/>
    <property type="match status" value="1"/>
</dbReference>
<dbReference type="NCBIfam" id="NF001696">
    <property type="entry name" value="PRK00451.1"/>
    <property type="match status" value="1"/>
</dbReference>
<dbReference type="Pfam" id="PF02347">
    <property type="entry name" value="GDC-P"/>
    <property type="match status" value="1"/>
</dbReference>
<reference evidence="5" key="1">
    <citation type="submission" date="2018-06" db="EMBL/GenBank/DDBJ databases">
        <authorList>
            <person name="Zhirakovskaya E."/>
        </authorList>
    </citation>
    <scope>NUCLEOTIDE SEQUENCE</scope>
</reference>
<dbReference type="PANTHER" id="PTHR42806">
    <property type="entry name" value="GLYCINE CLEAVAGE SYSTEM P-PROTEIN"/>
    <property type="match status" value="1"/>
</dbReference>
<feature type="domain" description="Glycine cleavage system P-protein N-terminal" evidence="4">
    <location>
        <begin position="4"/>
        <end position="437"/>
    </location>
</feature>
<evidence type="ECO:0000256" key="1">
    <source>
        <dbReference type="ARBA" id="ARBA00012134"/>
    </source>
</evidence>
<evidence type="ECO:0000313" key="5">
    <source>
        <dbReference type="EMBL" id="VAX37020.1"/>
    </source>
</evidence>
<dbReference type="SUPFAM" id="SSF53383">
    <property type="entry name" value="PLP-dependent transferases"/>
    <property type="match status" value="1"/>
</dbReference>
<evidence type="ECO:0000256" key="3">
    <source>
        <dbReference type="ARBA" id="ARBA00049026"/>
    </source>
</evidence>
<protein>
    <recommendedName>
        <fullName evidence="1">glycine dehydrogenase (aminomethyl-transferring)</fullName>
        <ecNumber evidence="1">1.4.4.2</ecNumber>
    </recommendedName>
</protein>
<proteinExistence type="inferred from homology"/>
<dbReference type="InterPro" id="IPR015422">
    <property type="entry name" value="PyrdxlP-dep_Trfase_small"/>
</dbReference>
<dbReference type="HAMAP" id="MF_00712">
    <property type="entry name" value="GcvPA"/>
    <property type="match status" value="1"/>
</dbReference>
<accession>A0A3B1DPS8</accession>
<gene>
    <name evidence="5" type="ORF">MNBD_UNCLBAC01-1551</name>
</gene>
<dbReference type="InterPro" id="IPR015424">
    <property type="entry name" value="PyrdxlP-dep_Trfase"/>
</dbReference>